<accession>A0A5B7CWE4</accession>
<protein>
    <submittedName>
        <fullName evidence="2">Uncharacterized protein</fullName>
    </submittedName>
</protein>
<evidence type="ECO:0000256" key="1">
    <source>
        <dbReference type="SAM" id="MobiDB-lite"/>
    </source>
</evidence>
<comment type="caution">
    <text evidence="2">The sequence shown here is derived from an EMBL/GenBank/DDBJ whole genome shotgun (WGS) entry which is preliminary data.</text>
</comment>
<keyword evidence="3" id="KW-1185">Reference proteome</keyword>
<dbReference type="EMBL" id="VSRR010000332">
    <property type="protein sequence ID" value="MPC14157.1"/>
    <property type="molecule type" value="Genomic_DNA"/>
</dbReference>
<feature type="region of interest" description="Disordered" evidence="1">
    <location>
        <begin position="38"/>
        <end position="73"/>
    </location>
</feature>
<feature type="compositionally biased region" description="Polar residues" evidence="1">
    <location>
        <begin position="53"/>
        <end position="73"/>
    </location>
</feature>
<reference evidence="2 3" key="1">
    <citation type="submission" date="2019-05" db="EMBL/GenBank/DDBJ databases">
        <title>Another draft genome of Portunus trituberculatus and its Hox gene families provides insights of decapod evolution.</title>
        <authorList>
            <person name="Jeong J.-H."/>
            <person name="Song I."/>
            <person name="Kim S."/>
            <person name="Choi T."/>
            <person name="Kim D."/>
            <person name="Ryu S."/>
            <person name="Kim W."/>
        </authorList>
    </citation>
    <scope>NUCLEOTIDE SEQUENCE [LARGE SCALE GENOMIC DNA]</scope>
    <source>
        <tissue evidence="2">Muscle</tissue>
    </source>
</reference>
<evidence type="ECO:0000313" key="3">
    <source>
        <dbReference type="Proteomes" id="UP000324222"/>
    </source>
</evidence>
<gene>
    <name evidence="2" type="ORF">E2C01_006914</name>
</gene>
<evidence type="ECO:0000313" key="2">
    <source>
        <dbReference type="EMBL" id="MPC14157.1"/>
    </source>
</evidence>
<dbReference type="AlphaFoldDB" id="A0A5B7CWE4"/>
<organism evidence="2 3">
    <name type="scientific">Portunus trituberculatus</name>
    <name type="common">Swimming crab</name>
    <name type="synonym">Neptunus trituberculatus</name>
    <dbReference type="NCBI Taxonomy" id="210409"/>
    <lineage>
        <taxon>Eukaryota</taxon>
        <taxon>Metazoa</taxon>
        <taxon>Ecdysozoa</taxon>
        <taxon>Arthropoda</taxon>
        <taxon>Crustacea</taxon>
        <taxon>Multicrustacea</taxon>
        <taxon>Malacostraca</taxon>
        <taxon>Eumalacostraca</taxon>
        <taxon>Eucarida</taxon>
        <taxon>Decapoda</taxon>
        <taxon>Pleocyemata</taxon>
        <taxon>Brachyura</taxon>
        <taxon>Eubrachyura</taxon>
        <taxon>Portunoidea</taxon>
        <taxon>Portunidae</taxon>
        <taxon>Portuninae</taxon>
        <taxon>Portunus</taxon>
    </lineage>
</organism>
<dbReference type="Proteomes" id="UP000324222">
    <property type="component" value="Unassembled WGS sequence"/>
</dbReference>
<name>A0A5B7CWE4_PORTR</name>
<proteinExistence type="predicted"/>
<sequence length="73" mass="7735">MALQSSVNSLSRLALAAVGTWRRAGVRVKAGFPLTTEARNEAGKQASIPDAEQPSSVNGTWENTPALNSRVQL</sequence>